<sequence>MALAKDRRSWKKNEKTLTRAVYPHLRKIANTIHLIWHFLCCNDDTRSVLVHIVAYVFFLVVLPRPSDSANSAPAPAATIKTSKKEKWRPLEDVEELQNDDQRSTTTASDEDGSATTRSVRFMERPRNADRDGPVGPDSEPVAAAGQASDAETLTHRDYKTHRLETPLILTSQAPKTNSAVQQLFNSGRPPPPAIEPQLITSETLKAWDAGARPRSDEMAVRRVAERNALRCSLLRSEARKKQQPKQETTSLTERIRLLTCDVDDEPNEEKTTEGSSKQKNVEKPNIPTDKSNEKAFGSASSSSSSSAVDRRAATPPAAGPGRQPQEATKFLSTLAPLTACVGSAAHHEGFYYVPPSDRSTASAATNVDVHEHSDAPAPDVVAGARVGANDGDDSLAAFAKATAPRTDRLRQRYAQDSQPPSSDDEHDDYGVHYLLRRNLYARTALCLAGGFIGQAPRFVSDIPPLHLAFLMTRRISSSAHHSGHIRANVVSGGVVPSPGPEASRIELCHGRLWFQPKTKRRGIAVKQQLAASDDILQQMQDELSGGNAGNRGQPPTARLLGTRAPETPTPGHITQKLIYRIQDLKTEQALVPLGHQNLTTALSARARLRPHNS</sequence>
<protein>
    <submittedName>
        <fullName evidence="2">Uncharacterized protein</fullName>
    </submittedName>
</protein>
<accession>A0A4C1SP39</accession>
<reference evidence="2 3" key="1">
    <citation type="journal article" date="2019" name="Commun. Biol.">
        <title>The bagworm genome reveals a unique fibroin gene that provides high tensile strength.</title>
        <authorList>
            <person name="Kono N."/>
            <person name="Nakamura H."/>
            <person name="Ohtoshi R."/>
            <person name="Tomita M."/>
            <person name="Numata K."/>
            <person name="Arakawa K."/>
        </authorList>
    </citation>
    <scope>NUCLEOTIDE SEQUENCE [LARGE SCALE GENOMIC DNA]</scope>
</reference>
<dbReference type="Proteomes" id="UP000299102">
    <property type="component" value="Unassembled WGS sequence"/>
</dbReference>
<feature type="compositionally biased region" description="Basic and acidic residues" evidence="1">
    <location>
        <begin position="120"/>
        <end position="132"/>
    </location>
</feature>
<feature type="compositionally biased region" description="Basic and acidic residues" evidence="1">
    <location>
        <begin position="82"/>
        <end position="91"/>
    </location>
</feature>
<gene>
    <name evidence="2" type="ORF">EVAR_100982_1</name>
</gene>
<feature type="region of interest" description="Disordered" evidence="1">
    <location>
        <begin position="406"/>
        <end position="428"/>
    </location>
</feature>
<name>A0A4C1SP39_EUMVA</name>
<organism evidence="2 3">
    <name type="scientific">Eumeta variegata</name>
    <name type="common">Bagworm moth</name>
    <name type="synonym">Eumeta japonica</name>
    <dbReference type="NCBI Taxonomy" id="151549"/>
    <lineage>
        <taxon>Eukaryota</taxon>
        <taxon>Metazoa</taxon>
        <taxon>Ecdysozoa</taxon>
        <taxon>Arthropoda</taxon>
        <taxon>Hexapoda</taxon>
        <taxon>Insecta</taxon>
        <taxon>Pterygota</taxon>
        <taxon>Neoptera</taxon>
        <taxon>Endopterygota</taxon>
        <taxon>Lepidoptera</taxon>
        <taxon>Glossata</taxon>
        <taxon>Ditrysia</taxon>
        <taxon>Tineoidea</taxon>
        <taxon>Psychidae</taxon>
        <taxon>Oiketicinae</taxon>
        <taxon>Eumeta</taxon>
    </lineage>
</organism>
<feature type="compositionally biased region" description="Low complexity" evidence="1">
    <location>
        <begin position="67"/>
        <end position="77"/>
    </location>
</feature>
<dbReference type="AlphaFoldDB" id="A0A4C1SP39"/>
<dbReference type="OrthoDB" id="8197931at2759"/>
<keyword evidence="3" id="KW-1185">Reference proteome</keyword>
<evidence type="ECO:0000313" key="3">
    <source>
        <dbReference type="Proteomes" id="UP000299102"/>
    </source>
</evidence>
<evidence type="ECO:0000256" key="1">
    <source>
        <dbReference type="SAM" id="MobiDB-lite"/>
    </source>
</evidence>
<feature type="region of interest" description="Disordered" evidence="1">
    <location>
        <begin position="542"/>
        <end position="571"/>
    </location>
</feature>
<proteinExistence type="predicted"/>
<feature type="region of interest" description="Disordered" evidence="1">
    <location>
        <begin position="67"/>
        <end position="157"/>
    </location>
</feature>
<feature type="compositionally biased region" description="Polar residues" evidence="1">
    <location>
        <begin position="103"/>
        <end position="118"/>
    </location>
</feature>
<evidence type="ECO:0000313" key="2">
    <source>
        <dbReference type="EMBL" id="GBP03734.1"/>
    </source>
</evidence>
<dbReference type="EMBL" id="BGZK01003690">
    <property type="protein sequence ID" value="GBP03734.1"/>
    <property type="molecule type" value="Genomic_DNA"/>
</dbReference>
<feature type="region of interest" description="Disordered" evidence="1">
    <location>
        <begin position="235"/>
        <end position="325"/>
    </location>
</feature>
<feature type="compositionally biased region" description="Low complexity" evidence="1">
    <location>
        <begin position="298"/>
        <end position="325"/>
    </location>
</feature>
<feature type="region of interest" description="Disordered" evidence="1">
    <location>
        <begin position="358"/>
        <end position="378"/>
    </location>
</feature>
<dbReference type="STRING" id="151549.A0A4C1SP39"/>
<comment type="caution">
    <text evidence="2">The sequence shown here is derived from an EMBL/GenBank/DDBJ whole genome shotgun (WGS) entry which is preliminary data.</text>
</comment>